<name>A0A2K8KBE3_9RHOB</name>
<dbReference type="EMBL" id="CP024899">
    <property type="protein sequence ID" value="ATX66734.1"/>
    <property type="molecule type" value="Genomic_DNA"/>
</dbReference>
<evidence type="ECO:0000313" key="3">
    <source>
        <dbReference type="Proteomes" id="UP000228948"/>
    </source>
</evidence>
<dbReference type="KEGG" id="rbg:BG454_13650"/>
<protein>
    <submittedName>
        <fullName evidence="2">Uncharacterized protein</fullName>
    </submittedName>
</protein>
<evidence type="ECO:0000313" key="2">
    <source>
        <dbReference type="EMBL" id="ATX66734.1"/>
    </source>
</evidence>
<organism evidence="2 3">
    <name type="scientific">Roseinatronobacter bogoriensis subsp. barguzinensis</name>
    <dbReference type="NCBI Taxonomy" id="441209"/>
    <lineage>
        <taxon>Bacteria</taxon>
        <taxon>Pseudomonadati</taxon>
        <taxon>Pseudomonadota</taxon>
        <taxon>Alphaproteobacteria</taxon>
        <taxon>Rhodobacterales</taxon>
        <taxon>Paracoccaceae</taxon>
        <taxon>Roseinatronobacter</taxon>
    </lineage>
</organism>
<keyword evidence="1" id="KW-0732">Signal</keyword>
<proteinExistence type="predicted"/>
<evidence type="ECO:0000256" key="1">
    <source>
        <dbReference type="SAM" id="SignalP"/>
    </source>
</evidence>
<dbReference type="RefSeq" id="WP_071482206.1">
    <property type="nucleotide sequence ID" value="NZ_CP024899.1"/>
</dbReference>
<dbReference type="OrthoDB" id="9810895at2"/>
<reference evidence="2 3" key="1">
    <citation type="submission" date="2017-11" db="EMBL/GenBank/DDBJ databases">
        <title>Revised Sequence and Annotation of the Rhodobaca barguzinensis strain alga05 Genome.</title>
        <authorList>
            <person name="Kopejtka K."/>
            <person name="Tomasch J.M."/>
            <person name="Bunk B."/>
            <person name="Koblizek M."/>
        </authorList>
    </citation>
    <scope>NUCLEOTIDE SEQUENCE [LARGE SCALE GENOMIC DNA]</scope>
    <source>
        <strain evidence="3">alga05</strain>
    </source>
</reference>
<dbReference type="Proteomes" id="UP000228948">
    <property type="component" value="Chromosome"/>
</dbReference>
<accession>A0A2K8KBE3</accession>
<feature type="signal peptide" evidence="1">
    <location>
        <begin position="1"/>
        <end position="21"/>
    </location>
</feature>
<dbReference type="AlphaFoldDB" id="A0A2K8KBE3"/>
<sequence length="99" mass="10606">MRPVFLSFALFLFAGTQPAFAKAMQCGPRDMVLNMLAAQDQTRRAIGLAGRMVMEVFAAADSADWTITVTLADGRMCMLATGTAFEAAETLVPMKGVVL</sequence>
<keyword evidence="3" id="KW-1185">Reference proteome</keyword>
<feature type="chain" id="PRO_5014719936" evidence="1">
    <location>
        <begin position="22"/>
        <end position="99"/>
    </location>
</feature>
<dbReference type="STRING" id="441209.GCA_001870665_02512"/>
<gene>
    <name evidence="2" type="ORF">BG454_13650</name>
</gene>